<evidence type="ECO:0000259" key="4">
    <source>
        <dbReference type="PROSITE" id="PS50987"/>
    </source>
</evidence>
<dbReference type="OrthoDB" id="9806976at2"/>
<organism evidence="5 6">
    <name type="scientific">Amycolatopsis cihanbeyliensis</name>
    <dbReference type="NCBI Taxonomy" id="1128664"/>
    <lineage>
        <taxon>Bacteria</taxon>
        <taxon>Bacillati</taxon>
        <taxon>Actinomycetota</taxon>
        <taxon>Actinomycetes</taxon>
        <taxon>Pseudonocardiales</taxon>
        <taxon>Pseudonocardiaceae</taxon>
        <taxon>Amycolatopsis</taxon>
    </lineage>
</organism>
<dbReference type="Proteomes" id="UP000320876">
    <property type="component" value="Unassembled WGS sequence"/>
</dbReference>
<feature type="domain" description="HTH arsR-type" evidence="4">
    <location>
        <begin position="1"/>
        <end position="95"/>
    </location>
</feature>
<comment type="caution">
    <text evidence="5">The sequence shown here is derived from an EMBL/GenBank/DDBJ whole genome shotgun (WGS) entry which is preliminary data.</text>
</comment>
<dbReference type="InterPro" id="IPR036390">
    <property type="entry name" value="WH_DNA-bd_sf"/>
</dbReference>
<dbReference type="SUPFAM" id="SSF46785">
    <property type="entry name" value="Winged helix' DNA-binding domain"/>
    <property type="match status" value="1"/>
</dbReference>
<protein>
    <submittedName>
        <fullName evidence="5">DNA-binding transcriptional ArsR family regulator</fullName>
    </submittedName>
</protein>
<name>A0A542DS50_AMYCI</name>
<evidence type="ECO:0000313" key="5">
    <source>
        <dbReference type="EMBL" id="TQJ05824.1"/>
    </source>
</evidence>
<keyword evidence="2 5" id="KW-0238">DNA-binding</keyword>
<evidence type="ECO:0000256" key="1">
    <source>
        <dbReference type="ARBA" id="ARBA00023015"/>
    </source>
</evidence>
<dbReference type="GO" id="GO:0003677">
    <property type="term" value="F:DNA binding"/>
    <property type="evidence" value="ECO:0007669"/>
    <property type="project" value="UniProtKB-KW"/>
</dbReference>
<keyword evidence="6" id="KW-1185">Reference proteome</keyword>
<sequence length="110" mass="12380">MDEVLHAVADPTRRGILRLVRDREVSAGELAGHFPGISRPAVSQHLRVLTAAGLLAVRREGNRRLYRLRPAGLTEASRFFDDLWTDRLGRLKRAAERAERQRTNDTEGPA</sequence>
<dbReference type="EMBL" id="VFML01000001">
    <property type="protein sequence ID" value="TQJ05824.1"/>
    <property type="molecule type" value="Genomic_DNA"/>
</dbReference>
<gene>
    <name evidence="5" type="ORF">FB471_5665</name>
</gene>
<dbReference type="SMART" id="SM00418">
    <property type="entry name" value="HTH_ARSR"/>
    <property type="match status" value="1"/>
</dbReference>
<keyword evidence="1" id="KW-0805">Transcription regulation</keyword>
<dbReference type="Gene3D" id="1.10.10.10">
    <property type="entry name" value="Winged helix-like DNA-binding domain superfamily/Winged helix DNA-binding domain"/>
    <property type="match status" value="1"/>
</dbReference>
<dbReference type="NCBIfam" id="NF033788">
    <property type="entry name" value="HTH_metalloreg"/>
    <property type="match status" value="1"/>
</dbReference>
<accession>A0A542DS50</accession>
<dbReference type="PANTHER" id="PTHR33154:SF33">
    <property type="entry name" value="TRANSCRIPTIONAL REPRESSOR SDPR"/>
    <property type="match status" value="1"/>
</dbReference>
<reference evidence="5 6" key="1">
    <citation type="submission" date="2019-06" db="EMBL/GenBank/DDBJ databases">
        <title>Sequencing the genomes of 1000 actinobacteria strains.</title>
        <authorList>
            <person name="Klenk H.-P."/>
        </authorList>
    </citation>
    <scope>NUCLEOTIDE SEQUENCE [LARGE SCALE GENOMIC DNA]</scope>
    <source>
        <strain evidence="5 6">DSM 45679</strain>
    </source>
</reference>
<dbReference type="InterPro" id="IPR001845">
    <property type="entry name" value="HTH_ArsR_DNA-bd_dom"/>
</dbReference>
<evidence type="ECO:0000313" key="6">
    <source>
        <dbReference type="Proteomes" id="UP000320876"/>
    </source>
</evidence>
<evidence type="ECO:0000256" key="3">
    <source>
        <dbReference type="ARBA" id="ARBA00023163"/>
    </source>
</evidence>
<dbReference type="Pfam" id="PF12840">
    <property type="entry name" value="HTH_20"/>
    <property type="match status" value="1"/>
</dbReference>
<dbReference type="GO" id="GO:0003700">
    <property type="term" value="F:DNA-binding transcription factor activity"/>
    <property type="evidence" value="ECO:0007669"/>
    <property type="project" value="InterPro"/>
</dbReference>
<dbReference type="PROSITE" id="PS50987">
    <property type="entry name" value="HTH_ARSR_2"/>
    <property type="match status" value="1"/>
</dbReference>
<dbReference type="AlphaFoldDB" id="A0A542DS50"/>
<dbReference type="PANTHER" id="PTHR33154">
    <property type="entry name" value="TRANSCRIPTIONAL REGULATOR, ARSR FAMILY"/>
    <property type="match status" value="1"/>
</dbReference>
<proteinExistence type="predicted"/>
<dbReference type="PRINTS" id="PR00778">
    <property type="entry name" value="HTHARSR"/>
</dbReference>
<dbReference type="InterPro" id="IPR051081">
    <property type="entry name" value="HTH_MetalResp_TranReg"/>
</dbReference>
<dbReference type="InterPro" id="IPR036388">
    <property type="entry name" value="WH-like_DNA-bd_sf"/>
</dbReference>
<keyword evidence="3" id="KW-0804">Transcription</keyword>
<dbReference type="CDD" id="cd00090">
    <property type="entry name" value="HTH_ARSR"/>
    <property type="match status" value="1"/>
</dbReference>
<evidence type="ECO:0000256" key="2">
    <source>
        <dbReference type="ARBA" id="ARBA00023125"/>
    </source>
</evidence>
<dbReference type="InterPro" id="IPR011991">
    <property type="entry name" value="ArsR-like_HTH"/>
</dbReference>